<evidence type="ECO:0000259" key="8">
    <source>
        <dbReference type="PROSITE" id="PS00486"/>
    </source>
</evidence>
<comment type="similarity">
    <text evidence="1">Belongs to the DNA mismatch repair MutS family.</text>
</comment>
<dbReference type="PROSITE" id="PS00486">
    <property type="entry name" value="DNA_MISMATCH_REPAIR_2"/>
    <property type="match status" value="1"/>
</dbReference>
<dbReference type="InterPro" id="IPR007861">
    <property type="entry name" value="DNA_mismatch_repair_MutS_clamp"/>
</dbReference>
<protein>
    <recommendedName>
        <fullName evidence="7">DNA mismatch repair protein MutS</fullName>
    </recommendedName>
</protein>
<dbReference type="NCBIfam" id="NF003810">
    <property type="entry name" value="PRK05399.1"/>
    <property type="match status" value="1"/>
</dbReference>
<dbReference type="GO" id="GO:0005524">
    <property type="term" value="F:ATP binding"/>
    <property type="evidence" value="ECO:0007669"/>
    <property type="project" value="UniProtKB-UniRule"/>
</dbReference>
<dbReference type="Gene3D" id="3.30.420.110">
    <property type="entry name" value="MutS, connector domain"/>
    <property type="match status" value="1"/>
</dbReference>
<dbReference type="PANTHER" id="PTHR11361">
    <property type="entry name" value="DNA MISMATCH REPAIR PROTEIN MUTS FAMILY MEMBER"/>
    <property type="match status" value="1"/>
</dbReference>
<dbReference type="NCBIfam" id="TIGR01070">
    <property type="entry name" value="mutS1"/>
    <property type="match status" value="1"/>
</dbReference>
<dbReference type="GO" id="GO:0006298">
    <property type="term" value="P:mismatch repair"/>
    <property type="evidence" value="ECO:0007669"/>
    <property type="project" value="UniProtKB-UniRule"/>
</dbReference>
<dbReference type="Gene3D" id="1.10.1420.10">
    <property type="match status" value="2"/>
</dbReference>
<dbReference type="EMBL" id="CP034928">
    <property type="protein sequence ID" value="QAA77027.1"/>
    <property type="molecule type" value="Genomic_DNA"/>
</dbReference>
<dbReference type="GO" id="GO:0140664">
    <property type="term" value="F:ATP-dependent DNA damage sensor activity"/>
    <property type="evidence" value="ECO:0007669"/>
    <property type="project" value="InterPro"/>
</dbReference>
<dbReference type="AlphaFoldDB" id="A0A410FVC8"/>
<feature type="domain" description="DNA mismatch repair proteins mutS family" evidence="8">
    <location>
        <begin position="666"/>
        <end position="682"/>
    </location>
</feature>
<dbReference type="PANTHER" id="PTHR11361:SF34">
    <property type="entry name" value="DNA MISMATCH REPAIR PROTEIN MSH1, MITOCHONDRIAL"/>
    <property type="match status" value="1"/>
</dbReference>
<evidence type="ECO:0000313" key="10">
    <source>
        <dbReference type="Proteomes" id="UP000287233"/>
    </source>
</evidence>
<dbReference type="Pfam" id="PF00488">
    <property type="entry name" value="MutS_V"/>
    <property type="match status" value="1"/>
</dbReference>
<evidence type="ECO:0000256" key="3">
    <source>
        <dbReference type="ARBA" id="ARBA00022763"/>
    </source>
</evidence>
<dbReference type="InterPro" id="IPR036678">
    <property type="entry name" value="MutS_con_dom_sf"/>
</dbReference>
<keyword evidence="6" id="KW-0234">DNA repair</keyword>
<keyword evidence="3" id="KW-0227">DNA damage</keyword>
<dbReference type="KEGG" id="bih:BIP78_1261"/>
<dbReference type="Proteomes" id="UP000287233">
    <property type="component" value="Chromosome"/>
</dbReference>
<dbReference type="Gene3D" id="3.40.1170.10">
    <property type="entry name" value="DNA repair protein MutS, domain I"/>
    <property type="match status" value="1"/>
</dbReference>
<dbReference type="GO" id="GO:0005829">
    <property type="term" value="C:cytosol"/>
    <property type="evidence" value="ECO:0007669"/>
    <property type="project" value="TreeGrafter"/>
</dbReference>
<dbReference type="InterPro" id="IPR005748">
    <property type="entry name" value="DNA_mismatch_repair_MutS"/>
</dbReference>
<dbReference type="SUPFAM" id="SSF55271">
    <property type="entry name" value="DNA repair protein MutS, domain I"/>
    <property type="match status" value="1"/>
</dbReference>
<dbReference type="SMART" id="SM00533">
    <property type="entry name" value="MUTSd"/>
    <property type="match status" value="1"/>
</dbReference>
<sequence length="830" mass="89473">MELTPVMRQYQALKARYPDAILFFQLGDFYETFASDAEVVARELEIVLTSRDGVPMAGVPVRKADLYVQRLLRRGHKVALGPQLERPGQGKRLLKRDVVRVLTPGTVIEDGALDAATDVLLAAVWPDGDALGVAWAEAASGALWAEEIPSSRFPELAARLPVAEWVFPDGWRPPGEVGGTITDRPATEFDRDRLAARFPEALPDAPRAARAAGALLAYLEATVGDVSHLRPPVRGLEGETLVLDAFTQRSLELLAPLRGEGGPTVFSVLDRTKTAMGRRLLKRWVLAPLASRPAIEARLDAVEALLRSGLDGELAPALGRCSDLPRLRARAVTGGLSPVDLAALARTLDAAAELAGAVSALPEPVPERLAALATALRAAPAALAADVQRALADPPPPSLDLGPVIRDGYDPALDALRGEAAEVRGRIAALEGEARQTTGIPSLKVGYNRVFGYYFDVTRPHLAKVPSDWRRRQSLANGERFSSAELDLLADRLAAAEDGIAKRERELFSGLCRRVGETLAALGAVGEALAELDALRSLADLARRNRYTRPRFTDRARIRIVEGRHPVVEEVTQFVPNDLDLGEEVRLAVVTGPNMAGKSVFLRQTALVALLAQMGSFVPAAEAELPVFDRIYTRVGASDALTGGLSTFMAEMTEAAEILNGATSRSLVILDELGRGTSTHDGMALAWAIARHLAERVGCKTLFATHYRELARLAEAAVGVVNLHAAAREWKGEVVFLYRVLPGVGERSYGIHVARLAELPEEVLREAQRALDEVESVAPAPPAASGAQLPLFGSEEHPAVRALRDVDPDRLTPREALDLLYRLRALVERG</sequence>
<dbReference type="Gene3D" id="6.10.140.430">
    <property type="match status" value="1"/>
</dbReference>
<dbReference type="SUPFAM" id="SSF48334">
    <property type="entry name" value="DNA repair protein MutS, domain III"/>
    <property type="match status" value="1"/>
</dbReference>
<keyword evidence="5" id="KW-0238">DNA-binding</keyword>
<dbReference type="InterPro" id="IPR016151">
    <property type="entry name" value="DNA_mismatch_repair_MutS_N"/>
</dbReference>
<reference evidence="10" key="1">
    <citation type="submission" date="2018-12" db="EMBL/GenBank/DDBJ databases">
        <title>Complete genome sequence of an uncultured bacterium of the candidate phylum Bipolaricaulota.</title>
        <authorList>
            <person name="Kadnikov V.V."/>
            <person name="Mardanov A.V."/>
            <person name="Beletsky A.V."/>
            <person name="Frank Y.A."/>
            <person name="Karnachuk O.V."/>
            <person name="Ravin N.V."/>
        </authorList>
    </citation>
    <scope>NUCLEOTIDE SEQUENCE [LARGE SCALE GENOMIC DNA]</scope>
</reference>
<dbReference type="Pfam" id="PF05192">
    <property type="entry name" value="MutS_III"/>
    <property type="match status" value="1"/>
</dbReference>
<evidence type="ECO:0000256" key="1">
    <source>
        <dbReference type="ARBA" id="ARBA00006271"/>
    </source>
</evidence>
<organism evidence="9 10">
    <name type="scientific">Bipolaricaulis sibiricus</name>
    <dbReference type="NCBI Taxonomy" id="2501609"/>
    <lineage>
        <taxon>Bacteria</taxon>
        <taxon>Candidatus Bipolaricaulota</taxon>
        <taxon>Candidatus Bipolaricaulia</taxon>
        <taxon>Candidatus Bipolaricaulales</taxon>
        <taxon>Candidatus Bipolaricaulaceae</taxon>
        <taxon>Candidatus Bipolaricaulis</taxon>
    </lineage>
</organism>
<evidence type="ECO:0000256" key="6">
    <source>
        <dbReference type="ARBA" id="ARBA00023204"/>
    </source>
</evidence>
<evidence type="ECO:0000256" key="4">
    <source>
        <dbReference type="ARBA" id="ARBA00022840"/>
    </source>
</evidence>
<name>A0A410FVC8_BIPS1</name>
<dbReference type="Gene3D" id="3.40.50.300">
    <property type="entry name" value="P-loop containing nucleotide triphosphate hydrolases"/>
    <property type="match status" value="1"/>
</dbReference>
<dbReference type="InterPro" id="IPR000432">
    <property type="entry name" value="DNA_mismatch_repair_MutS_C"/>
</dbReference>
<evidence type="ECO:0000256" key="7">
    <source>
        <dbReference type="NCBIfam" id="TIGR01070"/>
    </source>
</evidence>
<keyword evidence="2" id="KW-0547">Nucleotide-binding</keyword>
<dbReference type="SUPFAM" id="SSF52540">
    <property type="entry name" value="P-loop containing nucleoside triphosphate hydrolases"/>
    <property type="match status" value="1"/>
</dbReference>
<dbReference type="PIRSF" id="PIRSF037677">
    <property type="entry name" value="DNA_mis_repair_Msh6"/>
    <property type="match status" value="1"/>
</dbReference>
<dbReference type="InterPro" id="IPR045076">
    <property type="entry name" value="MutS"/>
</dbReference>
<gene>
    <name evidence="9" type="ORF">BIP78_1261</name>
</gene>
<dbReference type="SUPFAM" id="SSF53150">
    <property type="entry name" value="DNA repair protein MutS, domain II"/>
    <property type="match status" value="1"/>
</dbReference>
<dbReference type="SMART" id="SM00534">
    <property type="entry name" value="MUTSac"/>
    <property type="match status" value="1"/>
</dbReference>
<keyword evidence="4" id="KW-0067">ATP-binding</keyword>
<evidence type="ECO:0000313" key="9">
    <source>
        <dbReference type="EMBL" id="QAA77027.1"/>
    </source>
</evidence>
<dbReference type="Pfam" id="PF01624">
    <property type="entry name" value="MutS_I"/>
    <property type="match status" value="1"/>
</dbReference>
<dbReference type="InterPro" id="IPR007695">
    <property type="entry name" value="DNA_mismatch_repair_MutS-lik_N"/>
</dbReference>
<evidence type="ECO:0000256" key="2">
    <source>
        <dbReference type="ARBA" id="ARBA00022741"/>
    </source>
</evidence>
<dbReference type="InterPro" id="IPR027417">
    <property type="entry name" value="P-loop_NTPase"/>
</dbReference>
<dbReference type="InterPro" id="IPR036187">
    <property type="entry name" value="DNA_mismatch_repair_MutS_sf"/>
</dbReference>
<dbReference type="Pfam" id="PF05190">
    <property type="entry name" value="MutS_IV"/>
    <property type="match status" value="1"/>
</dbReference>
<dbReference type="GO" id="GO:0030983">
    <property type="term" value="F:mismatched DNA binding"/>
    <property type="evidence" value="ECO:0007669"/>
    <property type="project" value="InterPro"/>
</dbReference>
<proteinExistence type="inferred from homology"/>
<evidence type="ECO:0000256" key="5">
    <source>
        <dbReference type="ARBA" id="ARBA00023125"/>
    </source>
</evidence>
<dbReference type="InterPro" id="IPR007696">
    <property type="entry name" value="DNA_mismatch_repair_MutS_core"/>
</dbReference>
<accession>A0A410FVC8</accession>
<dbReference type="InterPro" id="IPR017261">
    <property type="entry name" value="DNA_mismatch_repair_MutS/MSH"/>
</dbReference>